<protein>
    <recommendedName>
        <fullName evidence="7">Serine/threonine protein phosphatase</fullName>
    </recommendedName>
</protein>
<dbReference type="EMBL" id="MRCE01000028">
    <property type="protein sequence ID" value="OKH33606.1"/>
    <property type="molecule type" value="Genomic_DNA"/>
</dbReference>
<evidence type="ECO:0000256" key="1">
    <source>
        <dbReference type="ARBA" id="ARBA00022801"/>
    </source>
</evidence>
<dbReference type="SUPFAM" id="SSF81606">
    <property type="entry name" value="PP2C-like"/>
    <property type="match status" value="1"/>
</dbReference>
<dbReference type="InterPro" id="IPR003018">
    <property type="entry name" value="GAF"/>
</dbReference>
<evidence type="ECO:0008006" key="7">
    <source>
        <dbReference type="Google" id="ProtNLM"/>
    </source>
</evidence>
<dbReference type="InterPro" id="IPR052016">
    <property type="entry name" value="Bact_Sigma-Reg"/>
</dbReference>
<proteinExistence type="predicted"/>
<gene>
    <name evidence="5" type="ORF">NIES2119_22930</name>
</gene>
<dbReference type="Proteomes" id="UP000185860">
    <property type="component" value="Unassembled WGS sequence"/>
</dbReference>
<dbReference type="AlphaFoldDB" id="A0A1U7IAK9"/>
<evidence type="ECO:0000313" key="5">
    <source>
        <dbReference type="EMBL" id="OKH33606.1"/>
    </source>
</evidence>
<dbReference type="OrthoDB" id="311592at2"/>
<dbReference type="GO" id="GO:0016791">
    <property type="term" value="F:phosphatase activity"/>
    <property type="evidence" value="ECO:0007669"/>
    <property type="project" value="TreeGrafter"/>
</dbReference>
<dbReference type="Pfam" id="PF07228">
    <property type="entry name" value="SpoIIE"/>
    <property type="match status" value="1"/>
</dbReference>
<dbReference type="Pfam" id="PF01590">
    <property type="entry name" value="GAF"/>
    <property type="match status" value="1"/>
</dbReference>
<dbReference type="SMART" id="SM00065">
    <property type="entry name" value="GAF"/>
    <property type="match status" value="1"/>
</dbReference>
<dbReference type="SMART" id="SM00331">
    <property type="entry name" value="PP2C_SIG"/>
    <property type="match status" value="1"/>
</dbReference>
<dbReference type="SUPFAM" id="SSF55781">
    <property type="entry name" value="GAF domain-like"/>
    <property type="match status" value="1"/>
</dbReference>
<evidence type="ECO:0000313" key="6">
    <source>
        <dbReference type="Proteomes" id="UP000185860"/>
    </source>
</evidence>
<dbReference type="PANTHER" id="PTHR43156">
    <property type="entry name" value="STAGE II SPORULATION PROTEIN E-RELATED"/>
    <property type="match status" value="1"/>
</dbReference>
<dbReference type="PANTHER" id="PTHR43156:SF2">
    <property type="entry name" value="STAGE II SPORULATION PROTEIN E"/>
    <property type="match status" value="1"/>
</dbReference>
<feature type="domain" description="GAF" evidence="3">
    <location>
        <begin position="54"/>
        <end position="197"/>
    </location>
</feature>
<organism evidence="5 6">
    <name type="scientific">[Phormidium ambiguum] IAM M-71</name>
    <dbReference type="NCBI Taxonomy" id="454136"/>
    <lineage>
        <taxon>Bacteria</taxon>
        <taxon>Bacillati</taxon>
        <taxon>Cyanobacteriota</taxon>
        <taxon>Cyanophyceae</taxon>
        <taxon>Oscillatoriophycideae</taxon>
        <taxon>Aerosakkonematales</taxon>
        <taxon>Aerosakkonemataceae</taxon>
        <taxon>Floridanema</taxon>
    </lineage>
</organism>
<feature type="coiled-coil region" evidence="2">
    <location>
        <begin position="1"/>
        <end position="42"/>
    </location>
</feature>
<reference evidence="5 6" key="1">
    <citation type="submission" date="2016-11" db="EMBL/GenBank/DDBJ databases">
        <title>Draft Genome Sequences of Nine Cyanobacterial Strains from Diverse Habitats.</title>
        <authorList>
            <person name="Zhu T."/>
            <person name="Hou S."/>
            <person name="Lu X."/>
            <person name="Hess W.R."/>
        </authorList>
    </citation>
    <scope>NUCLEOTIDE SEQUENCE [LARGE SCALE GENOMIC DNA]</scope>
    <source>
        <strain evidence="5 6">IAM M-71</strain>
    </source>
</reference>
<feature type="domain" description="PPM-type phosphatase" evidence="4">
    <location>
        <begin position="225"/>
        <end position="476"/>
    </location>
</feature>
<dbReference type="InterPro" id="IPR036457">
    <property type="entry name" value="PPM-type-like_dom_sf"/>
</dbReference>
<dbReference type="InterPro" id="IPR029016">
    <property type="entry name" value="GAF-like_dom_sf"/>
</dbReference>
<keyword evidence="1" id="KW-0378">Hydrolase</keyword>
<dbReference type="RefSeq" id="WP_073595825.1">
    <property type="nucleotide sequence ID" value="NZ_MRCE01000028.1"/>
</dbReference>
<accession>A0A1U7IAK9</accession>
<keyword evidence="2" id="KW-0175">Coiled coil</keyword>
<name>A0A1U7IAK9_9CYAN</name>
<evidence type="ECO:0000259" key="4">
    <source>
        <dbReference type="SMART" id="SM00331"/>
    </source>
</evidence>
<dbReference type="STRING" id="454136.NIES2119_22930"/>
<comment type="caution">
    <text evidence="5">The sequence shown here is derived from an EMBL/GenBank/DDBJ whole genome shotgun (WGS) entry which is preliminary data.</text>
</comment>
<dbReference type="Gene3D" id="3.30.450.40">
    <property type="match status" value="1"/>
</dbReference>
<dbReference type="Gene3D" id="3.60.40.10">
    <property type="entry name" value="PPM-type phosphatase domain"/>
    <property type="match status" value="1"/>
</dbReference>
<sequence length="483" mass="53544">METQNQSTENLLEQMAALQQEVAELKIAKLALEAQNRMLENMLNMAESPKPGEILDNILLQAFELSSKLTGAESGCLVFLGSNGAVQKSIPQEEDLTPVQLILTSESYINWVDNHRQTVPLADVLEIENLRSLFNQPPFMRSVLSVPILRKGKLLAVLTLMHSQPGYFGHVIANFMQSMSRQIALATEYARCYDELDSYSNQLRKELERAREIQRDFLPNPLVSLPGWEFVACFYPARQVAGDFYDTFRFPDGSVGLVVGDVCDKGVGAALFMGLFRSLLRIFSGYYSFELPKQTEEKIPDVVLPLAIDGELAEVPPNTVKVIDALKAIVLTNNYIAQNHQRLCMFATIFFGVLNPTTGVLTYINGGHVPPIILRASGALERLKPTGPAVGTIYNIDYEIKRVQLEPGDVVLSFSDGVPDARSPEDVPFTEQRLLSLLEAPASSAVSLVERIKTEIKSHIAEADPFDDITMLAVRQNLPISTN</sequence>
<evidence type="ECO:0000259" key="3">
    <source>
        <dbReference type="SMART" id="SM00065"/>
    </source>
</evidence>
<dbReference type="InterPro" id="IPR001932">
    <property type="entry name" value="PPM-type_phosphatase-like_dom"/>
</dbReference>
<evidence type="ECO:0000256" key="2">
    <source>
        <dbReference type="SAM" id="Coils"/>
    </source>
</evidence>